<dbReference type="Pfam" id="PF13561">
    <property type="entry name" value="adh_short_C2"/>
    <property type="match status" value="1"/>
</dbReference>
<proteinExistence type="inferred from homology"/>
<keyword evidence="4" id="KW-1185">Reference proteome</keyword>
<dbReference type="RefSeq" id="WP_064439466.1">
    <property type="nucleotide sequence ID" value="NZ_BDDI01000004.1"/>
</dbReference>
<dbReference type="PRINTS" id="PR00080">
    <property type="entry name" value="SDRFAMILY"/>
</dbReference>
<accession>A0A839RSC3</accession>
<protein>
    <submittedName>
        <fullName evidence="3">NAD(P)-dependent dehydrogenase (Short-subunit alcohol dehydrogenase family)</fullName>
    </submittedName>
</protein>
<dbReference type="CDD" id="cd05233">
    <property type="entry name" value="SDR_c"/>
    <property type="match status" value="1"/>
</dbReference>
<sequence length="266" mass="27163">MTAPSFGLEGAVVLVTGGVRGVGAGITRAFLRLGATVVCCARNEPEVPVHAAGRNAEFFPCDVRDDASVEVLMRGLVDRHGTIDVVVNNAGGAPFALAADASPRFHEKVVSLNLLAPLSVSQHANAYMQKQENGGSIVNICSVSGTRPSPGTAAYGAAKAGLENLTRSLAVEWAPKVRVNAVRVGMVHTELSALHYGNENGIAAVGATVPLGRLAAPEEIGMSAAFLASPLASYVTGAALEVHGGGERPAFLAAATANNTHHGGDQ</sequence>
<dbReference type="GO" id="GO:0048038">
    <property type="term" value="F:quinone binding"/>
    <property type="evidence" value="ECO:0007669"/>
    <property type="project" value="TreeGrafter"/>
</dbReference>
<dbReference type="InterPro" id="IPR036291">
    <property type="entry name" value="NAD(P)-bd_dom_sf"/>
</dbReference>
<dbReference type="InterPro" id="IPR020904">
    <property type="entry name" value="Sc_DH/Rdtase_CS"/>
</dbReference>
<dbReference type="NCBIfam" id="NF005893">
    <property type="entry name" value="PRK07856.1"/>
    <property type="match status" value="1"/>
</dbReference>
<dbReference type="PANTHER" id="PTHR42760">
    <property type="entry name" value="SHORT-CHAIN DEHYDROGENASES/REDUCTASES FAMILY MEMBER"/>
    <property type="match status" value="1"/>
</dbReference>
<name>A0A839RSC3_9ACTN</name>
<dbReference type="AlphaFoldDB" id="A0A839RSC3"/>
<keyword evidence="2" id="KW-0560">Oxidoreductase</keyword>
<dbReference type="InterPro" id="IPR002347">
    <property type="entry name" value="SDR_fam"/>
</dbReference>
<dbReference type="FunFam" id="3.40.50.720:FF:000084">
    <property type="entry name" value="Short-chain dehydrogenase reductase"/>
    <property type="match status" value="1"/>
</dbReference>
<dbReference type="EMBL" id="JACHWS010000003">
    <property type="protein sequence ID" value="MBB3039247.1"/>
    <property type="molecule type" value="Genomic_DNA"/>
</dbReference>
<dbReference type="PROSITE" id="PS00061">
    <property type="entry name" value="ADH_SHORT"/>
    <property type="match status" value="1"/>
</dbReference>
<evidence type="ECO:0000256" key="2">
    <source>
        <dbReference type="ARBA" id="ARBA00023002"/>
    </source>
</evidence>
<dbReference type="PANTHER" id="PTHR42760:SF133">
    <property type="entry name" value="3-OXOACYL-[ACYL-CARRIER-PROTEIN] REDUCTASE"/>
    <property type="match status" value="1"/>
</dbReference>
<evidence type="ECO:0000256" key="1">
    <source>
        <dbReference type="ARBA" id="ARBA00006484"/>
    </source>
</evidence>
<evidence type="ECO:0000313" key="4">
    <source>
        <dbReference type="Proteomes" id="UP000567922"/>
    </source>
</evidence>
<gene>
    <name evidence="3" type="ORF">FHU29_003716</name>
</gene>
<dbReference type="SUPFAM" id="SSF51735">
    <property type="entry name" value="NAD(P)-binding Rossmann-fold domains"/>
    <property type="match status" value="1"/>
</dbReference>
<evidence type="ECO:0000313" key="3">
    <source>
        <dbReference type="EMBL" id="MBB3039247.1"/>
    </source>
</evidence>
<dbReference type="GO" id="GO:0006633">
    <property type="term" value="P:fatty acid biosynthetic process"/>
    <property type="evidence" value="ECO:0007669"/>
    <property type="project" value="TreeGrafter"/>
</dbReference>
<reference evidence="3 4" key="1">
    <citation type="submission" date="2020-08" db="EMBL/GenBank/DDBJ databases">
        <title>Sequencing the genomes of 1000 actinobacteria strains.</title>
        <authorList>
            <person name="Klenk H.-P."/>
        </authorList>
    </citation>
    <scope>NUCLEOTIDE SEQUENCE [LARGE SCALE GENOMIC DNA]</scope>
    <source>
        <strain evidence="3 4">DSM 45258</strain>
    </source>
</reference>
<comment type="caution">
    <text evidence="3">The sequence shown here is derived from an EMBL/GenBank/DDBJ whole genome shotgun (WGS) entry which is preliminary data.</text>
</comment>
<organism evidence="3 4">
    <name type="scientific">Hoyosella altamirensis</name>
    <dbReference type="NCBI Taxonomy" id="616997"/>
    <lineage>
        <taxon>Bacteria</taxon>
        <taxon>Bacillati</taxon>
        <taxon>Actinomycetota</taxon>
        <taxon>Actinomycetes</taxon>
        <taxon>Mycobacteriales</taxon>
        <taxon>Hoyosellaceae</taxon>
        <taxon>Hoyosella</taxon>
    </lineage>
</organism>
<dbReference type="GO" id="GO:0016616">
    <property type="term" value="F:oxidoreductase activity, acting on the CH-OH group of donors, NAD or NADP as acceptor"/>
    <property type="evidence" value="ECO:0007669"/>
    <property type="project" value="TreeGrafter"/>
</dbReference>
<dbReference type="PRINTS" id="PR00081">
    <property type="entry name" value="GDHRDH"/>
</dbReference>
<dbReference type="OrthoDB" id="3361211at2"/>
<dbReference type="Proteomes" id="UP000567922">
    <property type="component" value="Unassembled WGS sequence"/>
</dbReference>
<dbReference type="Gene3D" id="3.40.50.720">
    <property type="entry name" value="NAD(P)-binding Rossmann-like Domain"/>
    <property type="match status" value="1"/>
</dbReference>
<comment type="similarity">
    <text evidence="1">Belongs to the short-chain dehydrogenases/reductases (SDR) family.</text>
</comment>